<dbReference type="CDD" id="cd01647">
    <property type="entry name" value="RT_LTR"/>
    <property type="match status" value="1"/>
</dbReference>
<feature type="domain" description="Reverse transcriptase" evidence="1">
    <location>
        <begin position="46"/>
        <end position="225"/>
    </location>
</feature>
<dbReference type="Gene3D" id="3.30.70.270">
    <property type="match status" value="2"/>
</dbReference>
<keyword evidence="5" id="KW-1185">Reference proteome</keyword>
<dbReference type="InterPro" id="IPR041588">
    <property type="entry name" value="Integrase_H2C2"/>
</dbReference>
<dbReference type="Proteomes" id="UP000236161">
    <property type="component" value="Unassembled WGS sequence"/>
</dbReference>
<dbReference type="OrthoDB" id="786261at2759"/>
<proteinExistence type="predicted"/>
<dbReference type="GO" id="GO:0004523">
    <property type="term" value="F:RNA-DNA hybrid ribonuclease activity"/>
    <property type="evidence" value="ECO:0007669"/>
    <property type="project" value="InterPro"/>
</dbReference>
<dbReference type="GO" id="GO:0003676">
    <property type="term" value="F:nucleic acid binding"/>
    <property type="evidence" value="ECO:0007669"/>
    <property type="project" value="InterPro"/>
</dbReference>
<reference evidence="4 5" key="1">
    <citation type="journal article" date="2017" name="Nature">
        <title>The Apostasia genome and the evolution of orchids.</title>
        <authorList>
            <person name="Zhang G.Q."/>
            <person name="Liu K.W."/>
            <person name="Li Z."/>
            <person name="Lohaus R."/>
            <person name="Hsiao Y.Y."/>
            <person name="Niu S.C."/>
            <person name="Wang J.Y."/>
            <person name="Lin Y.C."/>
            <person name="Xu Q."/>
            <person name="Chen L.J."/>
            <person name="Yoshida K."/>
            <person name="Fujiwara S."/>
            <person name="Wang Z.W."/>
            <person name="Zhang Y.Q."/>
            <person name="Mitsuda N."/>
            <person name="Wang M."/>
            <person name="Liu G.H."/>
            <person name="Pecoraro L."/>
            <person name="Huang H.X."/>
            <person name="Xiao X.J."/>
            <person name="Lin M."/>
            <person name="Wu X.Y."/>
            <person name="Wu W.L."/>
            <person name="Chen Y.Y."/>
            <person name="Chang S.B."/>
            <person name="Sakamoto S."/>
            <person name="Ohme-Takagi M."/>
            <person name="Yagi M."/>
            <person name="Zeng S.J."/>
            <person name="Shen C.Y."/>
            <person name="Yeh C.M."/>
            <person name="Luo Y.B."/>
            <person name="Tsai W.C."/>
            <person name="Van de Peer Y."/>
            <person name="Liu Z.J."/>
        </authorList>
    </citation>
    <scope>NUCLEOTIDE SEQUENCE [LARGE SCALE GENOMIC DNA]</scope>
    <source>
        <strain evidence="5">cv. Shenzhen</strain>
        <tissue evidence="4">Stem</tissue>
    </source>
</reference>
<accession>A0A2H9ZYU3</accession>
<evidence type="ECO:0000313" key="4">
    <source>
        <dbReference type="EMBL" id="PKA48471.1"/>
    </source>
</evidence>
<evidence type="ECO:0000259" key="1">
    <source>
        <dbReference type="PROSITE" id="PS50878"/>
    </source>
</evidence>
<dbReference type="EMBL" id="KZ452392">
    <property type="protein sequence ID" value="PKA48471.1"/>
    <property type="molecule type" value="Genomic_DNA"/>
</dbReference>
<dbReference type="Pfam" id="PF13456">
    <property type="entry name" value="RVT_3"/>
    <property type="match status" value="1"/>
</dbReference>
<dbReference type="InterPro" id="IPR043502">
    <property type="entry name" value="DNA/RNA_pol_sf"/>
</dbReference>
<evidence type="ECO:0000259" key="2">
    <source>
        <dbReference type="PROSITE" id="PS50879"/>
    </source>
</evidence>
<dbReference type="InterPro" id="IPR043128">
    <property type="entry name" value="Rev_trsase/Diguanyl_cyclase"/>
</dbReference>
<dbReference type="CDD" id="cd09279">
    <property type="entry name" value="RNase_HI_like"/>
    <property type="match status" value="1"/>
</dbReference>
<dbReference type="Gene3D" id="1.10.340.70">
    <property type="match status" value="1"/>
</dbReference>
<feature type="domain" description="RNase H type-1" evidence="2">
    <location>
        <begin position="447"/>
        <end position="576"/>
    </location>
</feature>
<gene>
    <name evidence="4" type="ORF">AXF42_Ash019927</name>
</gene>
<dbReference type="InterPro" id="IPR041577">
    <property type="entry name" value="RT_RNaseH_2"/>
</dbReference>
<dbReference type="InterPro" id="IPR036397">
    <property type="entry name" value="RNaseH_sf"/>
</dbReference>
<evidence type="ECO:0000313" key="5">
    <source>
        <dbReference type="Proteomes" id="UP000236161"/>
    </source>
</evidence>
<dbReference type="InterPro" id="IPR002156">
    <property type="entry name" value="RNaseH_domain"/>
</dbReference>
<dbReference type="Pfam" id="PF00665">
    <property type="entry name" value="rve"/>
    <property type="match status" value="1"/>
</dbReference>
<dbReference type="Gene3D" id="3.30.420.10">
    <property type="entry name" value="Ribonuclease H-like superfamily/Ribonuclease H"/>
    <property type="match status" value="2"/>
</dbReference>
<dbReference type="PROSITE" id="PS50879">
    <property type="entry name" value="RNASE_H_1"/>
    <property type="match status" value="1"/>
</dbReference>
<dbReference type="InterPro" id="IPR012337">
    <property type="entry name" value="RNaseH-like_sf"/>
</dbReference>
<dbReference type="GO" id="GO:0003964">
    <property type="term" value="F:RNA-directed DNA polymerase activity"/>
    <property type="evidence" value="ECO:0007669"/>
    <property type="project" value="UniProtKB-KW"/>
</dbReference>
<keyword evidence="4" id="KW-0808">Transferase</keyword>
<name>A0A2H9ZYU3_9ASPA</name>
<dbReference type="Pfam" id="PF17921">
    <property type="entry name" value="Integrase_H2C2"/>
    <property type="match status" value="1"/>
</dbReference>
<organism evidence="4 5">
    <name type="scientific">Apostasia shenzhenica</name>
    <dbReference type="NCBI Taxonomy" id="1088818"/>
    <lineage>
        <taxon>Eukaryota</taxon>
        <taxon>Viridiplantae</taxon>
        <taxon>Streptophyta</taxon>
        <taxon>Embryophyta</taxon>
        <taxon>Tracheophyta</taxon>
        <taxon>Spermatophyta</taxon>
        <taxon>Magnoliopsida</taxon>
        <taxon>Liliopsida</taxon>
        <taxon>Asparagales</taxon>
        <taxon>Orchidaceae</taxon>
        <taxon>Apostasioideae</taxon>
        <taxon>Apostasia</taxon>
    </lineage>
</organism>
<evidence type="ECO:0000259" key="3">
    <source>
        <dbReference type="PROSITE" id="PS50994"/>
    </source>
</evidence>
<dbReference type="PROSITE" id="PS50878">
    <property type="entry name" value="RT_POL"/>
    <property type="match status" value="1"/>
</dbReference>
<dbReference type="PANTHER" id="PTHR48475:SF2">
    <property type="entry name" value="RIBONUCLEASE H"/>
    <property type="match status" value="1"/>
</dbReference>
<feature type="domain" description="Integrase catalytic" evidence="3">
    <location>
        <begin position="723"/>
        <end position="882"/>
    </location>
</feature>
<dbReference type="AlphaFoldDB" id="A0A2H9ZYU3"/>
<dbReference type="InterPro" id="IPR000477">
    <property type="entry name" value="RT_dom"/>
</dbReference>
<protein>
    <submittedName>
        <fullName evidence="4">RNA-directed DNA polymerase like</fullName>
    </submittedName>
</protein>
<dbReference type="GO" id="GO:0015074">
    <property type="term" value="P:DNA integration"/>
    <property type="evidence" value="ECO:0007669"/>
    <property type="project" value="InterPro"/>
</dbReference>
<sequence>MPGIERTVAEHRLSLKPGVAPVRQKKRSFGGEKQRAIREEVEKLLTAGFIREIVYPSWLANVVVVKKNSGKWRMCVDFSDLNKACPKDFYPLPKIDRLVDSSAGYSVMSFVDAFSGYHQIRMTEDDEEHTSFITDQGTFCYKVMPFGLKNAGATYQRMIDGVFKNQMGRNVEAYVDDVLIKSKSVKQHIEDLRETLDTCRTYNIKLNPLKSIFGSSYGKFLGHMVSVRGIEANPKKIQAIQEMKPPQTAQDIQKLNGKVTALSRFISKSGECCLPFFKVLRGENQTWSEDCAKAFQSLKEYLLSPPLLSAPVQDEDLFLYLSATDNSVSAVLVREEAARQHPIHYISHILHGAEVRYPPFEKLSFALISAARRLRHYFQAHPIKVVTDQPLRRILHSLEISGRLQKWAVELSEFDIEFLPRTAMRSQALADFVAELTTAEEPELRKKPQPWILHVDGASGERIQGVGIVLTSPWGIRLQRAGKIHFPVTNNQAEYEALIAGLRFAKGLGARRLDIYSDSKLMVNQLTGSYQTKDKVLKRYLQVAKTLLQQFAQASLFHIPREMNSLADKLAKEENDNALDILSPAFEDPQIFDVESNPESWMDDILHYLQTGELPVDRSKARRLRVKAARYIISQGQLFRRCYSLPLAKCTREEDSKIVLERIHSGDCGTHAAGRNLALQVLRQGYYWPSLQKDAKEFSKRCPQCQIYSKIPRQPAGQLHPITSSWPFSIWGLDFLGPFPKSGKNLRHVLLATDYFSKWVEAKAMAQPTGTGVKNFIWTQLVCRFGVPLSLIYDNGTAFTSRAVRDLCSENGINLSFASVRHPQSNGQAKTSNKNFLNTLKKRINRFDSSWSAELPAAVWELNYTPTAAMGQTPFSLVFGGEALIPVELDVYSPRVENASTFDPPALLDWQKQNANARRFELDFLEEDRELAAFRLAEHKRRIEKYYNKHVHRRPFQQGDLVLKLKNNAGRDMTSGKLSSNWEGPFVVQRVLGPNTYKLSRHDGTLLPRTWSGNDIKKFYS</sequence>
<dbReference type="PANTHER" id="PTHR48475">
    <property type="entry name" value="RIBONUCLEASE H"/>
    <property type="match status" value="1"/>
</dbReference>
<dbReference type="Gene3D" id="3.10.10.10">
    <property type="entry name" value="HIV Type 1 Reverse Transcriptase, subunit A, domain 1"/>
    <property type="match status" value="1"/>
</dbReference>
<dbReference type="Pfam" id="PF17919">
    <property type="entry name" value="RT_RNaseH_2"/>
    <property type="match status" value="1"/>
</dbReference>
<dbReference type="SUPFAM" id="SSF56672">
    <property type="entry name" value="DNA/RNA polymerases"/>
    <property type="match status" value="1"/>
</dbReference>
<dbReference type="Pfam" id="PF00078">
    <property type="entry name" value="RVT_1"/>
    <property type="match status" value="1"/>
</dbReference>
<dbReference type="SUPFAM" id="SSF53098">
    <property type="entry name" value="Ribonuclease H-like"/>
    <property type="match status" value="2"/>
</dbReference>
<keyword evidence="4" id="KW-0695">RNA-directed DNA polymerase</keyword>
<dbReference type="PROSITE" id="PS50994">
    <property type="entry name" value="INTEGRASE"/>
    <property type="match status" value="1"/>
</dbReference>
<dbReference type="InterPro" id="IPR001584">
    <property type="entry name" value="Integrase_cat-core"/>
</dbReference>
<keyword evidence="4" id="KW-0548">Nucleotidyltransferase</keyword>